<dbReference type="EMBL" id="CP007031">
    <property type="protein sequence ID" value="AHF02963.1"/>
    <property type="molecule type" value="Genomic_DNA"/>
</dbReference>
<dbReference type="InterPro" id="IPR005097">
    <property type="entry name" value="Sacchrp_dh_NADP-bd"/>
</dbReference>
<dbReference type="PANTHER" id="PTHR43781:SF1">
    <property type="entry name" value="SACCHAROPINE DEHYDROGENASE"/>
    <property type="match status" value="1"/>
</dbReference>
<dbReference type="Pfam" id="PF03435">
    <property type="entry name" value="Sacchrp_dh_NADP"/>
    <property type="match status" value="1"/>
</dbReference>
<dbReference type="Proteomes" id="UP000005275">
    <property type="component" value="Chromosome"/>
</dbReference>
<proteinExistence type="predicted"/>
<evidence type="ECO:0000259" key="1">
    <source>
        <dbReference type="Pfam" id="PF03435"/>
    </source>
</evidence>
<dbReference type="SUPFAM" id="SSF51735">
    <property type="entry name" value="NAD(P)-binding Rossmann-fold domains"/>
    <property type="match status" value="1"/>
</dbReference>
<keyword evidence="3" id="KW-1185">Reference proteome</keyword>
<reference evidence="2 3" key="1">
    <citation type="submission" date="2013-12" db="EMBL/GenBank/DDBJ databases">
        <authorList>
            <consortium name="DOE Joint Genome Institute"/>
            <person name="Bryant D.A."/>
            <person name="Huntemann M."/>
            <person name="Han J."/>
            <person name="Chen A."/>
            <person name="Kyrpides N."/>
            <person name="Mavromatis K."/>
            <person name="Markowitz V."/>
            <person name="Palaniappan K."/>
            <person name="Ivanova N."/>
            <person name="Schaumberg A."/>
            <person name="Pati A."/>
            <person name="Liolios K."/>
            <person name="Nordberg H.P."/>
            <person name="Cantor M.N."/>
            <person name="Hua S.X."/>
            <person name="Woyke T."/>
        </authorList>
    </citation>
    <scope>NUCLEOTIDE SEQUENCE [LARGE SCALE GENOMIC DNA]</scope>
    <source>
        <strain evidence="2 3">984</strain>
    </source>
</reference>
<accession>W0E0A9</accession>
<dbReference type="OrthoDB" id="5914295at2"/>
<evidence type="ECO:0000313" key="3">
    <source>
        <dbReference type="Proteomes" id="UP000005275"/>
    </source>
</evidence>
<name>W0E0A9_MARPU</name>
<dbReference type="InterPro" id="IPR036291">
    <property type="entry name" value="NAD(P)-bd_dom_sf"/>
</dbReference>
<organism evidence="2 3">
    <name type="scientific">Marichromatium purpuratum 984</name>
    <dbReference type="NCBI Taxonomy" id="765910"/>
    <lineage>
        <taxon>Bacteria</taxon>
        <taxon>Pseudomonadati</taxon>
        <taxon>Pseudomonadota</taxon>
        <taxon>Gammaproteobacteria</taxon>
        <taxon>Chromatiales</taxon>
        <taxon>Chromatiaceae</taxon>
        <taxon>Marichromatium</taxon>
    </lineage>
</organism>
<dbReference type="STRING" id="765910.MARPU_03065"/>
<protein>
    <submittedName>
        <fullName evidence="2">Saccharopine dehydrogenase</fullName>
    </submittedName>
</protein>
<dbReference type="KEGG" id="mpur:MARPU_03065"/>
<sequence>MSASGGIIVLGGSGESGRRIVDHLARRYPRLRVASAARRPHVVEAGPGRRECVQLDLREREAARATIAEFDLAILAMGPTPAFGAEVHRLCLEAGVDCIDINDSLAVADQVLALHAQARDLGRRVFTGMGFTPGLSSLLLAQLAARRASPSGRYHIRSCMGAAYGGGESSPHAILATFSDHIEVFEGGCRRRVPTPWRDAQGSCPFPGQAEALQTIPFSALETASLGSGRSRVADGVAALDARYHIQYLKPGFARFMARFRWSETTLDRLARKFHASGQTMKAKKDADPDTVLWVYPHEAPEQGLLVQGVISSYDLTALMACALADAWLADELADYQGVYTVDQLEPESWERLSGHLARRGISSKPADLAALRAQGLDFGWVEAVAGDAVSDLAHYGANWYTAKPVHPKMVPLQKRFLVESEVWAALRGARRGTRWITFILLTLMRWRRHYRALADLRVRDDAATAKLWQAVTRDIAMFTSGYSHAREVLGRDEALRLYGKMFLETGRMEMRWLWPDASVFAAFDQPWRAVSDYWIAFLAGCEALGVLRYRLREEQGRISCMIEYCAYAEMFARLDCPELALLVREMEREALEAMAAHSGLRVNWTSHEDGTAEIVLGAPSAVVQAAPAEAV</sequence>
<dbReference type="RefSeq" id="WP_005224882.1">
    <property type="nucleotide sequence ID" value="NZ_CP007031.1"/>
</dbReference>
<gene>
    <name evidence="2" type="ORF">MARPU_03065</name>
</gene>
<evidence type="ECO:0000313" key="2">
    <source>
        <dbReference type="EMBL" id="AHF02963.1"/>
    </source>
</evidence>
<dbReference type="eggNOG" id="COG1748">
    <property type="taxonomic scope" value="Bacteria"/>
</dbReference>
<dbReference type="HOGENOM" id="CLU_431393_0_0_6"/>
<dbReference type="AlphaFoldDB" id="W0E0A9"/>
<dbReference type="PANTHER" id="PTHR43781">
    <property type="entry name" value="SACCHAROPINE DEHYDROGENASE"/>
    <property type="match status" value="1"/>
</dbReference>
<dbReference type="Gene3D" id="3.40.50.720">
    <property type="entry name" value="NAD(P)-binding Rossmann-like Domain"/>
    <property type="match status" value="1"/>
</dbReference>
<feature type="domain" description="Saccharopine dehydrogenase NADP binding" evidence="1">
    <location>
        <begin position="7"/>
        <end position="122"/>
    </location>
</feature>